<keyword evidence="5" id="KW-1185">Reference proteome</keyword>
<feature type="compositionally biased region" description="Polar residues" evidence="1">
    <location>
        <begin position="34"/>
        <end position="46"/>
    </location>
</feature>
<feature type="region of interest" description="Disordered" evidence="1">
    <location>
        <begin position="462"/>
        <end position="483"/>
    </location>
</feature>
<evidence type="ECO:0000313" key="4">
    <source>
        <dbReference type="Proteomes" id="UP000507222"/>
    </source>
</evidence>
<dbReference type="EMBL" id="CAEKKB010000006">
    <property type="protein sequence ID" value="CAB4313908.1"/>
    <property type="molecule type" value="Genomic_DNA"/>
</dbReference>
<evidence type="ECO:0000313" key="2">
    <source>
        <dbReference type="EMBL" id="CAB4283484.1"/>
    </source>
</evidence>
<dbReference type="Proteomes" id="UP000507222">
    <property type="component" value="Unassembled WGS sequence"/>
</dbReference>
<accession>A0A6J5V723</accession>
<reference evidence="2 4" key="2">
    <citation type="submission" date="2020-05" db="EMBL/GenBank/DDBJ databases">
        <authorList>
            <person name="Campoy J."/>
            <person name="Schneeberger K."/>
            <person name="Spophaly S."/>
        </authorList>
    </citation>
    <scope>NUCLEOTIDE SEQUENCE [LARGE SCALE GENOMIC DNA]</scope>
    <source>
        <strain evidence="2">PruArmRojPasFocal</strain>
    </source>
</reference>
<reference evidence="5" key="1">
    <citation type="journal article" date="2020" name="Genome Biol.">
        <title>Gamete binning: chromosome-level and haplotype-resolved genome assembly enabled by high-throughput single-cell sequencing of gamete genomes.</title>
        <authorList>
            <person name="Campoy J.A."/>
            <person name="Sun H."/>
            <person name="Goel M."/>
            <person name="Jiao W.-B."/>
            <person name="Folz-Donahue K."/>
            <person name="Wang N."/>
            <person name="Rubio M."/>
            <person name="Liu C."/>
            <person name="Kukat C."/>
            <person name="Ruiz D."/>
            <person name="Huettel B."/>
            <person name="Schneeberger K."/>
        </authorList>
    </citation>
    <scope>NUCLEOTIDE SEQUENCE [LARGE SCALE GENOMIC DNA]</scope>
    <source>
        <strain evidence="5">cv. Rojo Pasion</strain>
    </source>
</reference>
<proteinExistence type="predicted"/>
<feature type="region of interest" description="Disordered" evidence="1">
    <location>
        <begin position="34"/>
        <end position="55"/>
    </location>
</feature>
<dbReference type="EMBL" id="CAEKDK010000006">
    <property type="protein sequence ID" value="CAB4283484.1"/>
    <property type="molecule type" value="Genomic_DNA"/>
</dbReference>
<evidence type="ECO:0000313" key="5">
    <source>
        <dbReference type="Proteomes" id="UP000507245"/>
    </source>
</evidence>
<feature type="region of interest" description="Disordered" evidence="1">
    <location>
        <begin position="416"/>
        <end position="438"/>
    </location>
</feature>
<protein>
    <submittedName>
        <fullName evidence="2">Uncharacterized protein</fullName>
    </submittedName>
</protein>
<dbReference type="AlphaFoldDB" id="A0A6J5V723"/>
<name>A0A6J5V723_PRUAR</name>
<organism evidence="2 4">
    <name type="scientific">Prunus armeniaca</name>
    <name type="common">Apricot</name>
    <name type="synonym">Armeniaca vulgaris</name>
    <dbReference type="NCBI Taxonomy" id="36596"/>
    <lineage>
        <taxon>Eukaryota</taxon>
        <taxon>Viridiplantae</taxon>
        <taxon>Streptophyta</taxon>
        <taxon>Embryophyta</taxon>
        <taxon>Tracheophyta</taxon>
        <taxon>Spermatophyta</taxon>
        <taxon>Magnoliopsida</taxon>
        <taxon>eudicotyledons</taxon>
        <taxon>Gunneridae</taxon>
        <taxon>Pentapetalae</taxon>
        <taxon>rosids</taxon>
        <taxon>fabids</taxon>
        <taxon>Rosales</taxon>
        <taxon>Rosaceae</taxon>
        <taxon>Amygdaloideae</taxon>
        <taxon>Amygdaleae</taxon>
        <taxon>Prunus</taxon>
    </lineage>
</organism>
<dbReference type="Proteomes" id="UP000507245">
    <property type="component" value="Unassembled WGS sequence"/>
</dbReference>
<evidence type="ECO:0000313" key="3">
    <source>
        <dbReference type="EMBL" id="CAB4313908.1"/>
    </source>
</evidence>
<evidence type="ECO:0000256" key="1">
    <source>
        <dbReference type="SAM" id="MobiDB-lite"/>
    </source>
</evidence>
<gene>
    <name evidence="2" type="ORF">CURHAP_LOCUS38074</name>
    <name evidence="3" type="ORF">ORAREDHAP_LOCUS37576</name>
</gene>
<sequence length="483" mass="54636">MSDRKEWQHSYQPMNYNDYYSYGSNSQSIDQNYGQYSFTHQGGPNNQYGSSSQFGGQYGGHNYVGEYDVMNQNGSNDQNGFDGQYDSTYQYGSGSQFNGQHGGNNNHGQNNIIYQNYANGQHGYNGQYNQVAGGQNNSVNIYNQPSYGLHQANQIFGCNDQNNINIGERSYVDRMDKEHQNFIKEISEVKDMMDEFHASNELLFQGLREVTSRLVVEEQALSHNLKSQPQQENHQVTTIRSLILPTYVEENEVDRQYLKEKDVDESALEFSTPTHLPFENLTLVEKGKSIGMVAVRPPVSPTFPEENEVNQEYVNERKVDESALELKTQIDFPIETLTLVEEEKSTQENAVQQAVEVGHQNMAQLDTSILEINDQHDQKEKCLNKTQPEAVIIDMVVGDQSDVTRLQLEMVDFIKPQQKAKSSQSRGLGGQGNSASIKGKNGYGDIKVTCTPIYSLRNREIHAENKKGSQRGIKHGWPPPWSP</sequence>